<reference evidence="5" key="1">
    <citation type="journal article" date="2016" name="Nature">
        <title>The genome of the seagrass Zostera marina reveals angiosperm adaptation to the sea.</title>
        <authorList>
            <person name="Olsen J.L."/>
            <person name="Rouze P."/>
            <person name="Verhelst B."/>
            <person name="Lin Y.-C."/>
            <person name="Bayer T."/>
            <person name="Collen J."/>
            <person name="Dattolo E."/>
            <person name="De Paoli E."/>
            <person name="Dittami S."/>
            <person name="Maumus F."/>
            <person name="Michel G."/>
            <person name="Kersting A."/>
            <person name="Lauritano C."/>
            <person name="Lohaus R."/>
            <person name="Toepel M."/>
            <person name="Tonon T."/>
            <person name="Vanneste K."/>
            <person name="Amirebrahimi M."/>
            <person name="Brakel J."/>
            <person name="Bostroem C."/>
            <person name="Chovatia M."/>
            <person name="Grimwood J."/>
            <person name="Jenkins J.W."/>
            <person name="Jueterbock A."/>
            <person name="Mraz A."/>
            <person name="Stam W.T."/>
            <person name="Tice H."/>
            <person name="Bornberg-Bauer E."/>
            <person name="Green P.J."/>
            <person name="Pearson G.A."/>
            <person name="Procaccini G."/>
            <person name="Duarte C.M."/>
            <person name="Schmutz J."/>
            <person name="Reusch T.B.H."/>
            <person name="Van de Peer Y."/>
        </authorList>
    </citation>
    <scope>NUCLEOTIDE SEQUENCE [LARGE SCALE GENOMIC DNA]</scope>
    <source>
        <strain evidence="5">cv. Finnish</strain>
    </source>
</reference>
<dbReference type="Pfam" id="PF16719">
    <property type="entry name" value="SAWADEE"/>
    <property type="match status" value="1"/>
</dbReference>
<sequence>MGRPPASGAPAFRFISSEVAEMESYLKTVNNAVPPRDVVNSLAEKFSGSAERLGKVVVQPKQVWNWFQNRRYSNRSKLHKAPAKLALSTTVLEDSTSHRNVTNPVHSTAAPGKKTFDNTMEFEAKSVRDGAWYDVGEFLAVRNLENGDPEVQIRLSGLGIEENEWVNVRECIRQRSLPCDGIDCAAVLPGDLILCFQEGTDQALYFNAHVLDTQRRRHDMRGCRCRFLVRYDHDQSEEIVPLKKICRRPETEYRMQVLLRSRPSASDKDLNEAVQKSIRPPKLTDVNKDGASNSNFFQAKEQPLAVAVTQMKESPVAVAVTQMKEPSVKGSVTQTKEPTIVLALSQMNEPYVAVASTHIKESPVSVAVTQMKEPPIAVQDAAASIVDGSSLVIPGVPAIDATKNSSGCENLQQ</sequence>
<feature type="DNA-binding region" description="Homeobox" evidence="2">
    <location>
        <begin position="15"/>
        <end position="78"/>
    </location>
</feature>
<keyword evidence="2" id="KW-0238">DNA-binding</keyword>
<evidence type="ECO:0000313" key="5">
    <source>
        <dbReference type="Proteomes" id="UP000036987"/>
    </source>
</evidence>
<dbReference type="GO" id="GO:0003682">
    <property type="term" value="F:chromatin binding"/>
    <property type="evidence" value="ECO:0007669"/>
    <property type="project" value="InterPro"/>
</dbReference>
<evidence type="ECO:0000259" key="3">
    <source>
        <dbReference type="PROSITE" id="PS50071"/>
    </source>
</evidence>
<comment type="caution">
    <text evidence="4">The sequence shown here is derived from an EMBL/GenBank/DDBJ whole genome shotgun (WGS) entry which is preliminary data.</text>
</comment>
<keyword evidence="2" id="KW-0371">Homeobox</keyword>
<dbReference type="STRING" id="29655.A0A0K9P5S9"/>
<dbReference type="InterPro" id="IPR032001">
    <property type="entry name" value="SAWADEE_dom"/>
</dbReference>
<dbReference type="InterPro" id="IPR039276">
    <property type="entry name" value="SHH1/2"/>
</dbReference>
<gene>
    <name evidence="4" type="ORF">ZOSMA_372G00010</name>
</gene>
<dbReference type="Proteomes" id="UP000036987">
    <property type="component" value="Unassembled WGS sequence"/>
</dbReference>
<keyword evidence="2" id="KW-0539">Nucleus</keyword>
<dbReference type="Gene3D" id="2.40.50.40">
    <property type="match status" value="1"/>
</dbReference>
<dbReference type="InterPro" id="IPR009057">
    <property type="entry name" value="Homeodomain-like_sf"/>
</dbReference>
<organism evidence="4 5">
    <name type="scientific">Zostera marina</name>
    <name type="common">Eelgrass</name>
    <dbReference type="NCBI Taxonomy" id="29655"/>
    <lineage>
        <taxon>Eukaryota</taxon>
        <taxon>Viridiplantae</taxon>
        <taxon>Streptophyta</taxon>
        <taxon>Embryophyta</taxon>
        <taxon>Tracheophyta</taxon>
        <taxon>Spermatophyta</taxon>
        <taxon>Magnoliopsida</taxon>
        <taxon>Liliopsida</taxon>
        <taxon>Zosteraceae</taxon>
        <taxon>Zostera</taxon>
    </lineage>
</organism>
<dbReference type="SUPFAM" id="SSF46689">
    <property type="entry name" value="Homeodomain-like"/>
    <property type="match status" value="1"/>
</dbReference>
<keyword evidence="5" id="KW-1185">Reference proteome</keyword>
<evidence type="ECO:0000256" key="1">
    <source>
        <dbReference type="ARBA" id="ARBA00004123"/>
    </source>
</evidence>
<dbReference type="OMA" id="NTMEFEA"/>
<comment type="subcellular location">
    <subcellularLocation>
        <location evidence="1 2">Nucleus</location>
    </subcellularLocation>
</comment>
<dbReference type="PANTHER" id="PTHR33827:SF7">
    <property type="entry name" value="PROTEIN SAWADEE HOMEODOMAIN HOMOLOG 2"/>
    <property type="match status" value="1"/>
</dbReference>
<accession>A0A0K9P5S9</accession>
<dbReference type="PROSITE" id="PS50071">
    <property type="entry name" value="HOMEOBOX_2"/>
    <property type="match status" value="1"/>
</dbReference>
<dbReference type="PANTHER" id="PTHR33827">
    <property type="entry name" value="PROTEIN SAWADEE HOMEODOMAIN HOMOLOG 2"/>
    <property type="match status" value="1"/>
</dbReference>
<dbReference type="InterPro" id="IPR001356">
    <property type="entry name" value="HD"/>
</dbReference>
<name>A0A0K9P5S9_ZOSMR</name>
<evidence type="ECO:0000256" key="2">
    <source>
        <dbReference type="PROSITE-ProRule" id="PRU00108"/>
    </source>
</evidence>
<protein>
    <submittedName>
        <fullName evidence="4">Sequence-specific DNA binding transcription factor</fullName>
    </submittedName>
</protein>
<dbReference type="EMBL" id="LFYR01001158">
    <property type="protein sequence ID" value="KMZ64381.1"/>
    <property type="molecule type" value="Genomic_DNA"/>
</dbReference>
<dbReference type="GO" id="GO:0003677">
    <property type="term" value="F:DNA binding"/>
    <property type="evidence" value="ECO:0007669"/>
    <property type="project" value="UniProtKB-UniRule"/>
</dbReference>
<dbReference type="Gene3D" id="2.30.30.140">
    <property type="match status" value="1"/>
</dbReference>
<evidence type="ECO:0000313" key="4">
    <source>
        <dbReference type="EMBL" id="KMZ64381.1"/>
    </source>
</evidence>
<dbReference type="AlphaFoldDB" id="A0A0K9P5S9"/>
<proteinExistence type="predicted"/>
<dbReference type="OrthoDB" id="2018059at2759"/>
<feature type="domain" description="Homeobox" evidence="3">
    <location>
        <begin position="13"/>
        <end position="77"/>
    </location>
</feature>
<dbReference type="CDD" id="cd00086">
    <property type="entry name" value="homeodomain"/>
    <property type="match status" value="1"/>
</dbReference>
<dbReference type="GO" id="GO:0005634">
    <property type="term" value="C:nucleus"/>
    <property type="evidence" value="ECO:0007669"/>
    <property type="project" value="UniProtKB-SubCell"/>
</dbReference>